<evidence type="ECO:0008006" key="4">
    <source>
        <dbReference type="Google" id="ProtNLM"/>
    </source>
</evidence>
<organism evidence="2 3">
    <name type="scientific">Phytophthora citrophthora</name>
    <dbReference type="NCBI Taxonomy" id="4793"/>
    <lineage>
        <taxon>Eukaryota</taxon>
        <taxon>Sar</taxon>
        <taxon>Stramenopiles</taxon>
        <taxon>Oomycota</taxon>
        <taxon>Peronosporomycetes</taxon>
        <taxon>Peronosporales</taxon>
        <taxon>Peronosporaceae</taxon>
        <taxon>Phytophthora</taxon>
    </lineage>
</organism>
<feature type="region of interest" description="Disordered" evidence="1">
    <location>
        <begin position="1"/>
        <end position="32"/>
    </location>
</feature>
<reference evidence="2" key="1">
    <citation type="submission" date="2023-08" db="EMBL/GenBank/DDBJ databases">
        <title>Reference Genome Resource for the Citrus Pathogen Phytophthora citrophthora.</title>
        <authorList>
            <person name="Moller H."/>
            <person name="Coetzee B."/>
            <person name="Rose L.J."/>
            <person name="Van Niekerk J.M."/>
        </authorList>
    </citation>
    <scope>NUCLEOTIDE SEQUENCE</scope>
    <source>
        <strain evidence="2">STE-U-9442</strain>
    </source>
</reference>
<comment type="caution">
    <text evidence="2">The sequence shown here is derived from an EMBL/GenBank/DDBJ whole genome shotgun (WGS) entry which is preliminary data.</text>
</comment>
<gene>
    <name evidence="2" type="ORF">P3T76_002651</name>
</gene>
<protein>
    <recommendedName>
        <fullName evidence="4">RxLR effector protein</fullName>
    </recommendedName>
</protein>
<dbReference type="Proteomes" id="UP001259832">
    <property type="component" value="Unassembled WGS sequence"/>
</dbReference>
<evidence type="ECO:0000313" key="2">
    <source>
        <dbReference type="EMBL" id="KAK1945603.1"/>
    </source>
</evidence>
<proteinExistence type="predicted"/>
<sequence>MDDEKSLAYSSRHLRGKHDEPSDANEEEQEPNVDIIISDAAKKMKKATWWKYFQGKDVHQARKDLGMGLMGQEAVHHKNAEELKRIGKCTAKVR</sequence>
<dbReference type="AlphaFoldDB" id="A0AAD9GX11"/>
<evidence type="ECO:0000256" key="1">
    <source>
        <dbReference type="SAM" id="MobiDB-lite"/>
    </source>
</evidence>
<dbReference type="EMBL" id="JASMQC010000004">
    <property type="protein sequence ID" value="KAK1945603.1"/>
    <property type="molecule type" value="Genomic_DNA"/>
</dbReference>
<keyword evidence="3" id="KW-1185">Reference proteome</keyword>
<accession>A0AAD9GX11</accession>
<feature type="compositionally biased region" description="Acidic residues" evidence="1">
    <location>
        <begin position="22"/>
        <end position="31"/>
    </location>
</feature>
<evidence type="ECO:0000313" key="3">
    <source>
        <dbReference type="Proteomes" id="UP001259832"/>
    </source>
</evidence>
<name>A0AAD9GX11_9STRA</name>